<dbReference type="GO" id="GO:0009295">
    <property type="term" value="C:nucleoid"/>
    <property type="evidence" value="ECO:0007669"/>
    <property type="project" value="TreeGrafter"/>
</dbReference>
<dbReference type="RefSeq" id="WP_022420300.1">
    <property type="nucleotide sequence ID" value="NZ_FR898571.1"/>
</dbReference>
<keyword evidence="1 2" id="KW-0238">DNA-binding</keyword>
<dbReference type="InterPro" id="IPR000424">
    <property type="entry name" value="Primosome_PriB/ssb"/>
</dbReference>
<dbReference type="PIRSF" id="PIRSF002070">
    <property type="entry name" value="SSB"/>
    <property type="match status" value="1"/>
</dbReference>
<dbReference type="PANTHER" id="PTHR10302:SF27">
    <property type="entry name" value="SINGLE-STRANDED DNA-BINDING PROTEIN"/>
    <property type="match status" value="1"/>
</dbReference>
<evidence type="ECO:0000313" key="5">
    <source>
        <dbReference type="Proteomes" id="UP000018093"/>
    </source>
</evidence>
<evidence type="ECO:0000256" key="2">
    <source>
        <dbReference type="PIRNR" id="PIRNR002070"/>
    </source>
</evidence>
<dbReference type="Gene3D" id="2.40.50.140">
    <property type="entry name" value="Nucleic acid-binding proteins"/>
    <property type="match status" value="1"/>
</dbReference>
<dbReference type="NCBIfam" id="TIGR00621">
    <property type="entry name" value="ssb"/>
    <property type="match status" value="1"/>
</dbReference>
<dbReference type="PANTHER" id="PTHR10302">
    <property type="entry name" value="SINGLE-STRANDED DNA-BINDING PROTEIN"/>
    <property type="match status" value="1"/>
</dbReference>
<name>R7G6B7_9FIRM</name>
<gene>
    <name evidence="4" type="ORF">BN631_00916</name>
</gene>
<dbReference type="EMBL" id="CBIN010000067">
    <property type="protein sequence ID" value="CDE22278.1"/>
    <property type="molecule type" value="Genomic_DNA"/>
</dbReference>
<evidence type="ECO:0000256" key="1">
    <source>
        <dbReference type="ARBA" id="ARBA00023125"/>
    </source>
</evidence>
<proteinExistence type="predicted"/>
<dbReference type="InterPro" id="IPR012340">
    <property type="entry name" value="NA-bd_OB-fold"/>
</dbReference>
<reference evidence="4" key="1">
    <citation type="submission" date="2012-11" db="EMBL/GenBank/DDBJ databases">
        <title>Dependencies among metagenomic species, viruses, plasmids and units of genetic variation.</title>
        <authorList>
            <person name="Nielsen H.B."/>
            <person name="Almeida M."/>
            <person name="Juncker A.S."/>
            <person name="Rasmussen S."/>
            <person name="Li J."/>
            <person name="Sunagawa S."/>
            <person name="Plichta D."/>
            <person name="Gautier L."/>
            <person name="Le Chatelier E."/>
            <person name="Peletier E."/>
            <person name="Bonde I."/>
            <person name="Nielsen T."/>
            <person name="Manichanh C."/>
            <person name="Arumugam M."/>
            <person name="Batto J."/>
            <person name="Santos M.B.Q.D."/>
            <person name="Blom N."/>
            <person name="Borruel N."/>
            <person name="Burgdorf K.S."/>
            <person name="Boumezbeur F."/>
            <person name="Casellas F."/>
            <person name="Dore J."/>
            <person name="Guarner F."/>
            <person name="Hansen T."/>
            <person name="Hildebrand F."/>
            <person name="Kaas R.S."/>
            <person name="Kennedy S."/>
            <person name="Kristiansen K."/>
            <person name="Kultima J.R."/>
            <person name="Leonard P."/>
            <person name="Levenez F."/>
            <person name="Lund O."/>
            <person name="Moumen B."/>
            <person name="Le Paslier D."/>
            <person name="Pons N."/>
            <person name="Pedersen O."/>
            <person name="Prifti E."/>
            <person name="Qin J."/>
            <person name="Raes J."/>
            <person name="Tap J."/>
            <person name="Tims S."/>
            <person name="Ussery D.W."/>
            <person name="Yamada T."/>
            <person name="MetaHit consortium"/>
            <person name="Renault P."/>
            <person name="Sicheritz-Ponten T."/>
            <person name="Bork P."/>
            <person name="Wang J."/>
            <person name="Brunak S."/>
            <person name="Ehrlich S.D."/>
        </authorList>
    </citation>
    <scope>NUCLEOTIDE SEQUENCE [LARGE SCALE GENOMIC DNA]</scope>
</reference>
<dbReference type="PROSITE" id="PS50935">
    <property type="entry name" value="SSB"/>
    <property type="match status" value="1"/>
</dbReference>
<evidence type="ECO:0000313" key="4">
    <source>
        <dbReference type="EMBL" id="CDE22278.1"/>
    </source>
</evidence>
<comment type="caution">
    <text evidence="4">The sequence shown here is derived from an EMBL/GenBank/DDBJ whole genome shotgun (WGS) entry which is preliminary data.</text>
</comment>
<dbReference type="GO" id="GO:0006260">
    <property type="term" value="P:DNA replication"/>
    <property type="evidence" value="ECO:0007669"/>
    <property type="project" value="InterPro"/>
</dbReference>
<accession>R7G6B7</accession>
<dbReference type="SUPFAM" id="SSF50249">
    <property type="entry name" value="Nucleic acid-binding proteins"/>
    <property type="match status" value="1"/>
</dbReference>
<dbReference type="AlphaFoldDB" id="R7G6B7"/>
<dbReference type="GO" id="GO:0003697">
    <property type="term" value="F:single-stranded DNA binding"/>
    <property type="evidence" value="ECO:0007669"/>
    <property type="project" value="InterPro"/>
</dbReference>
<dbReference type="Pfam" id="PF00436">
    <property type="entry name" value="SSB"/>
    <property type="match status" value="1"/>
</dbReference>
<organism evidence="4 5">
    <name type="scientific">Amedibacillus dolichus CAG:375</name>
    <dbReference type="NCBI Taxonomy" id="1263076"/>
    <lineage>
        <taxon>Bacteria</taxon>
        <taxon>Bacillati</taxon>
        <taxon>Bacillota</taxon>
        <taxon>Erysipelotrichia</taxon>
        <taxon>Erysipelotrichales</taxon>
        <taxon>Erysipelotrichaceae</taxon>
        <taxon>Amedibacillus</taxon>
    </lineage>
</organism>
<protein>
    <recommendedName>
        <fullName evidence="2 3">Single-stranded DNA-binding protein</fullName>
    </recommendedName>
</protein>
<dbReference type="InterPro" id="IPR011344">
    <property type="entry name" value="ssDNA-bd"/>
</dbReference>
<evidence type="ECO:0000256" key="3">
    <source>
        <dbReference type="RuleBase" id="RU000524"/>
    </source>
</evidence>
<sequence>MIRLIAVGRLTEKMEVQDVNGKKVCNFKLACRDNKETEYVRCTAWNEVAETMAKYTDRGSMLYVEGRYKTSSYVDGNTMQRHERIFINIDKFEFITPQKKAEQTLV</sequence>
<dbReference type="Proteomes" id="UP000018093">
    <property type="component" value="Unassembled WGS sequence"/>
</dbReference>
<dbReference type="CDD" id="cd04496">
    <property type="entry name" value="SSB_OBF"/>
    <property type="match status" value="1"/>
</dbReference>